<sequence>MADHPSSKPSSNPPKALNPSSSSSAFPAPKSQLYGASRPLYRPTANKPNRRRSPSCCFCFLLLLLSLLLIAAASAAAFWFIYRPHRPTFSVSALRVSSFSLSSTSHLSSSLNLSISATNPNHKLLLLYDPFSITVLSSGVPVATGSLPPLIQPAKSTTILKSALSSSPSQTLDSPSAASIRSDLKRKEGMPIEIRLESKAKVKIGPMKTKKVRVRVFCDGINASAPKKKKSESVADLSGLKCEVKFRVKIWKWQL</sequence>
<reference evidence="1 2" key="1">
    <citation type="journal article" date="2022" name="Hortic Res">
        <title>A haplotype resolved chromosomal level avocado genome allows analysis of novel avocado genes.</title>
        <authorList>
            <person name="Nath O."/>
            <person name="Fletcher S.J."/>
            <person name="Hayward A."/>
            <person name="Shaw L.M."/>
            <person name="Masouleh A.K."/>
            <person name="Furtado A."/>
            <person name="Henry R.J."/>
            <person name="Mitter N."/>
        </authorList>
    </citation>
    <scope>NUCLEOTIDE SEQUENCE [LARGE SCALE GENOMIC DNA]</scope>
    <source>
        <strain evidence="2">cv. Hass</strain>
    </source>
</reference>
<evidence type="ECO:0000313" key="1">
    <source>
        <dbReference type="EMBL" id="KAJ8644985.1"/>
    </source>
</evidence>
<accession>A0ACC2MH50</accession>
<dbReference type="EMBL" id="CM056810">
    <property type="protein sequence ID" value="KAJ8644985.1"/>
    <property type="molecule type" value="Genomic_DNA"/>
</dbReference>
<organism evidence="1 2">
    <name type="scientific">Persea americana</name>
    <name type="common">Avocado</name>
    <dbReference type="NCBI Taxonomy" id="3435"/>
    <lineage>
        <taxon>Eukaryota</taxon>
        <taxon>Viridiplantae</taxon>
        <taxon>Streptophyta</taxon>
        <taxon>Embryophyta</taxon>
        <taxon>Tracheophyta</taxon>
        <taxon>Spermatophyta</taxon>
        <taxon>Magnoliopsida</taxon>
        <taxon>Magnoliidae</taxon>
        <taxon>Laurales</taxon>
        <taxon>Lauraceae</taxon>
        <taxon>Persea</taxon>
    </lineage>
</organism>
<name>A0ACC2MH50_PERAE</name>
<gene>
    <name evidence="1" type="ORF">MRB53_006733</name>
</gene>
<evidence type="ECO:0000313" key="2">
    <source>
        <dbReference type="Proteomes" id="UP001234297"/>
    </source>
</evidence>
<comment type="caution">
    <text evidence="1">The sequence shown here is derived from an EMBL/GenBank/DDBJ whole genome shotgun (WGS) entry which is preliminary data.</text>
</comment>
<protein>
    <submittedName>
        <fullName evidence="1">Uncharacterized protein</fullName>
    </submittedName>
</protein>
<keyword evidence="2" id="KW-1185">Reference proteome</keyword>
<dbReference type="Proteomes" id="UP001234297">
    <property type="component" value="Chromosome 2"/>
</dbReference>
<proteinExistence type="predicted"/>